<protein>
    <submittedName>
        <fullName evidence="2">SH3 domain-containing protein</fullName>
    </submittedName>
</protein>
<dbReference type="AlphaFoldDB" id="A0A941FFQ9"/>
<proteinExistence type="predicted"/>
<evidence type="ECO:0000259" key="1">
    <source>
        <dbReference type="PROSITE" id="PS51781"/>
    </source>
</evidence>
<organism evidence="2 3">
    <name type="scientific">Peribacillus frigoritolerans</name>
    <dbReference type="NCBI Taxonomy" id="450367"/>
    <lineage>
        <taxon>Bacteria</taxon>
        <taxon>Bacillati</taxon>
        <taxon>Bacillota</taxon>
        <taxon>Bacilli</taxon>
        <taxon>Bacillales</taxon>
        <taxon>Bacillaceae</taxon>
        <taxon>Peribacillus</taxon>
    </lineage>
</organism>
<reference evidence="2" key="1">
    <citation type="submission" date="2021-04" db="EMBL/GenBank/DDBJ databases">
        <title>Whole genome sequencing of Enterococci isolates from hospitalized patients.</title>
        <authorList>
            <person name="Ogoti B.M."/>
            <person name="Onyambu F.G."/>
        </authorList>
    </citation>
    <scope>NUCLEOTIDE SEQUENCE</scope>
    <source>
        <strain evidence="2">242</strain>
    </source>
</reference>
<dbReference type="Pfam" id="PF08239">
    <property type="entry name" value="SH3_3"/>
    <property type="match status" value="1"/>
</dbReference>
<gene>
    <name evidence="2" type="ORF">KEH51_01985</name>
</gene>
<evidence type="ECO:0000313" key="2">
    <source>
        <dbReference type="EMBL" id="MBR8643948.1"/>
    </source>
</evidence>
<dbReference type="EMBL" id="JAGTPW010000002">
    <property type="protein sequence ID" value="MBR8643948.1"/>
    <property type="molecule type" value="Genomic_DNA"/>
</dbReference>
<dbReference type="PROSITE" id="PS51781">
    <property type="entry name" value="SH3B"/>
    <property type="match status" value="1"/>
</dbReference>
<dbReference type="InterPro" id="IPR003646">
    <property type="entry name" value="SH3-like_bac-type"/>
</dbReference>
<comment type="caution">
    <text evidence="2">The sequence shown here is derived from an EMBL/GenBank/DDBJ whole genome shotgun (WGS) entry which is preliminary data.</text>
</comment>
<accession>A0A941FFQ9</accession>
<dbReference type="Proteomes" id="UP000680045">
    <property type="component" value="Unassembled WGS sequence"/>
</dbReference>
<name>A0A941FFQ9_9BACI</name>
<evidence type="ECO:0000313" key="3">
    <source>
        <dbReference type="Proteomes" id="UP000680045"/>
    </source>
</evidence>
<dbReference type="Gene3D" id="2.30.30.40">
    <property type="entry name" value="SH3 Domains"/>
    <property type="match status" value="1"/>
</dbReference>
<sequence length="57" mass="6061">MRNKPSDSASVIVKLARGVEVEVISESNGWSKIKAYGGEGYVSTKYLSATKPGSVLD</sequence>
<feature type="domain" description="SH3b" evidence="1">
    <location>
        <begin position="1"/>
        <end position="51"/>
    </location>
</feature>